<reference evidence="2 3" key="1">
    <citation type="submission" date="2017-06" db="EMBL/GenBank/DDBJ databases">
        <authorList>
            <person name="Kim H.J."/>
            <person name="Triplett B.A."/>
        </authorList>
    </citation>
    <scope>NUCLEOTIDE SEQUENCE [LARGE SCALE GENOMIC DNA]</scope>
    <source>
        <strain evidence="2 3">DS15</strain>
    </source>
</reference>
<dbReference type="RefSeq" id="WP_089215976.1">
    <property type="nucleotide sequence ID" value="NZ_FZPA01000007.1"/>
</dbReference>
<dbReference type="AlphaFoldDB" id="A0A239I4P0"/>
<proteinExistence type="predicted"/>
<name>A0A239I4P0_9SPHN</name>
<dbReference type="Gene3D" id="1.20.120.1810">
    <property type="match status" value="1"/>
</dbReference>
<dbReference type="Pfam" id="PF04542">
    <property type="entry name" value="Sigma70_r2"/>
    <property type="match status" value="1"/>
</dbReference>
<evidence type="ECO:0000313" key="2">
    <source>
        <dbReference type="EMBL" id="SNS88560.1"/>
    </source>
</evidence>
<protein>
    <submittedName>
        <fullName evidence="2">Sigma-70 region 2</fullName>
    </submittedName>
</protein>
<evidence type="ECO:0000259" key="1">
    <source>
        <dbReference type="Pfam" id="PF04542"/>
    </source>
</evidence>
<dbReference type="InterPro" id="IPR013325">
    <property type="entry name" value="RNA_pol_sigma_r2"/>
</dbReference>
<dbReference type="GO" id="GO:0006352">
    <property type="term" value="P:DNA-templated transcription initiation"/>
    <property type="evidence" value="ECO:0007669"/>
    <property type="project" value="InterPro"/>
</dbReference>
<feature type="domain" description="RNA polymerase sigma-70 region 2" evidence="1">
    <location>
        <begin position="46"/>
        <end position="98"/>
    </location>
</feature>
<dbReference type="Proteomes" id="UP000198339">
    <property type="component" value="Unassembled WGS sequence"/>
</dbReference>
<evidence type="ECO:0000313" key="3">
    <source>
        <dbReference type="Proteomes" id="UP000198339"/>
    </source>
</evidence>
<accession>A0A239I4P0</accession>
<gene>
    <name evidence="2" type="ORF">SAMN06295955_10723</name>
</gene>
<dbReference type="InterPro" id="IPR007627">
    <property type="entry name" value="RNA_pol_sigma70_r2"/>
</dbReference>
<dbReference type="GO" id="GO:0003700">
    <property type="term" value="F:DNA-binding transcription factor activity"/>
    <property type="evidence" value="ECO:0007669"/>
    <property type="project" value="InterPro"/>
</dbReference>
<sequence>MSARSDALEEAVTELLAARTAQEAKPGARASARADRAFARLAELAAPTIRYFARRYGLSDHLDDAGQAGAIALHRATERYDASRARFTTFMNWQIRAELQALAQKLHGGAPVSLDALCDAGADEWLADPEALAATEARASDRLAARCADRLIAEWAARRGATIRSTDREGRRSRLATEGALVRHQLLDVEAVTARLCEADRHIVRRALADIARHAGTTAH</sequence>
<dbReference type="EMBL" id="FZPA01000007">
    <property type="protein sequence ID" value="SNS88560.1"/>
    <property type="molecule type" value="Genomic_DNA"/>
</dbReference>
<dbReference type="OrthoDB" id="7427418at2"/>
<organism evidence="2 3">
    <name type="scientific">Sphingopyxis indica</name>
    <dbReference type="NCBI Taxonomy" id="436663"/>
    <lineage>
        <taxon>Bacteria</taxon>
        <taxon>Pseudomonadati</taxon>
        <taxon>Pseudomonadota</taxon>
        <taxon>Alphaproteobacteria</taxon>
        <taxon>Sphingomonadales</taxon>
        <taxon>Sphingomonadaceae</taxon>
        <taxon>Sphingopyxis</taxon>
    </lineage>
</organism>
<keyword evidence="3" id="KW-1185">Reference proteome</keyword>
<dbReference type="SUPFAM" id="SSF88946">
    <property type="entry name" value="Sigma2 domain of RNA polymerase sigma factors"/>
    <property type="match status" value="1"/>
</dbReference>